<evidence type="ECO:0000313" key="6">
    <source>
        <dbReference type="Proteomes" id="UP000269721"/>
    </source>
</evidence>
<keyword evidence="2" id="KW-0804">Transcription</keyword>
<dbReference type="Gene3D" id="3.90.940.20">
    <property type="entry name" value="RPB5-like RNA polymerase subunit"/>
    <property type="match status" value="1"/>
</dbReference>
<name>A0A4P9WLV7_9FUNG</name>
<comment type="similarity">
    <text evidence="3">Belongs to the archaeal Rpo5/eukaryotic RPB5 RNA polymerase subunit family.</text>
</comment>
<evidence type="ECO:0000256" key="3">
    <source>
        <dbReference type="ARBA" id="ARBA00025765"/>
    </source>
</evidence>
<dbReference type="GO" id="GO:0006366">
    <property type="term" value="P:transcription by RNA polymerase II"/>
    <property type="evidence" value="ECO:0007669"/>
    <property type="project" value="TreeGrafter"/>
</dbReference>
<keyword evidence="6" id="KW-1185">Reference proteome</keyword>
<dbReference type="GO" id="GO:0003899">
    <property type="term" value="F:DNA-directed RNA polymerase activity"/>
    <property type="evidence" value="ECO:0007669"/>
    <property type="project" value="InterPro"/>
</dbReference>
<dbReference type="GO" id="GO:0005666">
    <property type="term" value="C:RNA polymerase III complex"/>
    <property type="evidence" value="ECO:0007669"/>
    <property type="project" value="TreeGrafter"/>
</dbReference>
<proteinExistence type="inferred from homology"/>
<accession>A0A4P9WLV7</accession>
<dbReference type="GO" id="GO:0003677">
    <property type="term" value="F:DNA binding"/>
    <property type="evidence" value="ECO:0007669"/>
    <property type="project" value="InterPro"/>
</dbReference>
<dbReference type="AlphaFoldDB" id="A0A4P9WLV7"/>
<evidence type="ECO:0000256" key="2">
    <source>
        <dbReference type="ARBA" id="ARBA00023163"/>
    </source>
</evidence>
<dbReference type="FunFam" id="3.90.940.20:FF:000001">
    <property type="entry name" value="DNA-directed RNA polymerases I, II, and III subunit RPABC1"/>
    <property type="match status" value="1"/>
</dbReference>
<evidence type="ECO:0000313" key="5">
    <source>
        <dbReference type="EMBL" id="RKO93874.1"/>
    </source>
</evidence>
<dbReference type="Pfam" id="PF01191">
    <property type="entry name" value="RNA_pol_Rpb5_C"/>
    <property type="match status" value="1"/>
</dbReference>
<dbReference type="GO" id="GO:0005736">
    <property type="term" value="C:RNA polymerase I complex"/>
    <property type="evidence" value="ECO:0007669"/>
    <property type="project" value="TreeGrafter"/>
</dbReference>
<dbReference type="GO" id="GO:0006362">
    <property type="term" value="P:transcription elongation by RNA polymerase I"/>
    <property type="evidence" value="ECO:0007669"/>
    <property type="project" value="TreeGrafter"/>
</dbReference>
<dbReference type="InterPro" id="IPR000783">
    <property type="entry name" value="RNA_pol_subH/Rpb5_C"/>
</dbReference>
<dbReference type="SUPFAM" id="SSF55287">
    <property type="entry name" value="RPB5-like RNA polymerase subunit"/>
    <property type="match status" value="1"/>
</dbReference>
<reference evidence="6" key="1">
    <citation type="journal article" date="2018" name="Nat. Microbiol.">
        <title>Leveraging single-cell genomics to expand the fungal tree of life.</title>
        <authorList>
            <person name="Ahrendt S.R."/>
            <person name="Quandt C.A."/>
            <person name="Ciobanu D."/>
            <person name="Clum A."/>
            <person name="Salamov A."/>
            <person name="Andreopoulos B."/>
            <person name="Cheng J.F."/>
            <person name="Woyke T."/>
            <person name="Pelin A."/>
            <person name="Henrissat B."/>
            <person name="Reynolds N.K."/>
            <person name="Benny G.L."/>
            <person name="Smith M.E."/>
            <person name="James T.Y."/>
            <person name="Grigoriev I.V."/>
        </authorList>
    </citation>
    <scope>NUCLEOTIDE SEQUENCE [LARGE SCALE GENOMIC DNA]</scope>
</reference>
<dbReference type="InterPro" id="IPR035913">
    <property type="entry name" value="RPB5-like_sf"/>
</dbReference>
<dbReference type="OrthoDB" id="248779at2759"/>
<evidence type="ECO:0000256" key="1">
    <source>
        <dbReference type="ARBA" id="ARBA00004123"/>
    </source>
</evidence>
<comment type="subcellular location">
    <subcellularLocation>
        <location evidence="1">Nucleus</location>
    </subcellularLocation>
</comment>
<feature type="non-terminal residue" evidence="5">
    <location>
        <position position="1"/>
    </location>
</feature>
<dbReference type="EMBL" id="KZ994086">
    <property type="protein sequence ID" value="RKO93874.1"/>
    <property type="molecule type" value="Genomic_DNA"/>
</dbReference>
<dbReference type="InterPro" id="IPR014381">
    <property type="entry name" value="Arch_Rpo5/euc_Rpb5"/>
</dbReference>
<dbReference type="Proteomes" id="UP000269721">
    <property type="component" value="Unassembled WGS sequence"/>
</dbReference>
<dbReference type="GO" id="GO:0042797">
    <property type="term" value="P:tRNA transcription by RNA polymerase III"/>
    <property type="evidence" value="ECO:0007669"/>
    <property type="project" value="TreeGrafter"/>
</dbReference>
<dbReference type="PANTHER" id="PTHR10535:SF0">
    <property type="entry name" value="DNA-DIRECTED RNA POLYMERASES I, II, AND III SUBUNIT RPABC1"/>
    <property type="match status" value="1"/>
</dbReference>
<protein>
    <submittedName>
        <fullName evidence="5">RNA polymerase Rpb5, C-terminal domain-containing protein</fullName>
    </submittedName>
</protein>
<evidence type="ECO:0000259" key="4">
    <source>
        <dbReference type="Pfam" id="PF01191"/>
    </source>
</evidence>
<dbReference type="PANTHER" id="PTHR10535">
    <property type="entry name" value="DNA-DIRECTED RNA POLYMERASES I, II, AND III SUBUNIT RPABC1"/>
    <property type="match status" value="1"/>
</dbReference>
<sequence>ISQKTQKVTIEVFVEDDLLVNIRKHRLMPNYHVLTDTEKDIFYKMSRLQDSQLPRISINDPVNTYYGVQRGDVLSITRKSETAGKYVTYRVCN</sequence>
<dbReference type="GO" id="GO:0005665">
    <property type="term" value="C:RNA polymerase II, core complex"/>
    <property type="evidence" value="ECO:0007669"/>
    <property type="project" value="TreeGrafter"/>
</dbReference>
<organism evidence="5 6">
    <name type="scientific">Blyttiomyces helicus</name>
    <dbReference type="NCBI Taxonomy" id="388810"/>
    <lineage>
        <taxon>Eukaryota</taxon>
        <taxon>Fungi</taxon>
        <taxon>Fungi incertae sedis</taxon>
        <taxon>Chytridiomycota</taxon>
        <taxon>Chytridiomycota incertae sedis</taxon>
        <taxon>Chytridiomycetes</taxon>
        <taxon>Chytridiomycetes incertae sedis</taxon>
        <taxon>Blyttiomyces</taxon>
    </lineage>
</organism>
<gene>
    <name evidence="5" type="ORF">BDK51DRAFT_16018</name>
</gene>
<feature type="domain" description="RNA polymerase subunit H/Rpb5 C-terminal" evidence="4">
    <location>
        <begin position="20"/>
        <end position="92"/>
    </location>
</feature>